<sequence>MTTTMTLEGLDPRHTFLSARDVFARYGWGKTQGYVHLKTPGFPRPVLGGKYRLDTLLAWEDGQVQPVPDPPVDPSTDSGPPAKRAPGRKAA</sequence>
<evidence type="ECO:0008006" key="4">
    <source>
        <dbReference type="Google" id="ProtNLM"/>
    </source>
</evidence>
<reference evidence="3" key="1">
    <citation type="journal article" date="2019" name="Int. J. Syst. Evol. Microbiol.">
        <title>The Global Catalogue of Microorganisms (GCM) 10K type strain sequencing project: providing services to taxonomists for standard genome sequencing and annotation.</title>
        <authorList>
            <consortium name="The Broad Institute Genomics Platform"/>
            <consortium name="The Broad Institute Genome Sequencing Center for Infectious Disease"/>
            <person name="Wu L."/>
            <person name="Ma J."/>
        </authorList>
    </citation>
    <scope>NUCLEOTIDE SEQUENCE [LARGE SCALE GENOMIC DNA]</scope>
    <source>
        <strain evidence="3">KACC 13778</strain>
    </source>
</reference>
<evidence type="ECO:0000256" key="1">
    <source>
        <dbReference type="SAM" id="MobiDB-lite"/>
    </source>
</evidence>
<dbReference type="RefSeq" id="WP_345181879.1">
    <property type="nucleotide sequence ID" value="NZ_BAABFQ010000009.1"/>
</dbReference>
<proteinExistence type="predicted"/>
<dbReference type="EMBL" id="JBHSMD010000010">
    <property type="protein sequence ID" value="MFC5495345.1"/>
    <property type="molecule type" value="Genomic_DNA"/>
</dbReference>
<evidence type="ECO:0000313" key="3">
    <source>
        <dbReference type="Proteomes" id="UP001595956"/>
    </source>
</evidence>
<name>A0ABW0N4F3_9ACTN</name>
<feature type="compositionally biased region" description="Low complexity" evidence="1">
    <location>
        <begin position="74"/>
        <end position="84"/>
    </location>
</feature>
<keyword evidence="3" id="KW-1185">Reference proteome</keyword>
<comment type="caution">
    <text evidence="2">The sequence shown here is derived from an EMBL/GenBank/DDBJ whole genome shotgun (WGS) entry which is preliminary data.</text>
</comment>
<feature type="region of interest" description="Disordered" evidence="1">
    <location>
        <begin position="63"/>
        <end position="91"/>
    </location>
</feature>
<dbReference type="Proteomes" id="UP001595956">
    <property type="component" value="Unassembled WGS sequence"/>
</dbReference>
<protein>
    <recommendedName>
        <fullName evidence="4">DNA-binding protein</fullName>
    </recommendedName>
</protein>
<accession>A0ABW0N4F3</accession>
<evidence type="ECO:0000313" key="2">
    <source>
        <dbReference type="EMBL" id="MFC5495345.1"/>
    </source>
</evidence>
<gene>
    <name evidence="2" type="ORF">ACFPKY_19715</name>
</gene>
<organism evidence="2 3">
    <name type="scientific">Nocardioides caricicola</name>
    <dbReference type="NCBI Taxonomy" id="634770"/>
    <lineage>
        <taxon>Bacteria</taxon>
        <taxon>Bacillati</taxon>
        <taxon>Actinomycetota</taxon>
        <taxon>Actinomycetes</taxon>
        <taxon>Propionibacteriales</taxon>
        <taxon>Nocardioidaceae</taxon>
        <taxon>Nocardioides</taxon>
    </lineage>
</organism>